<reference evidence="3" key="1">
    <citation type="submission" date="2022-10" db="EMBL/GenBank/DDBJ databases">
        <title>Genome assembly of Pristionchus species.</title>
        <authorList>
            <person name="Yoshida K."/>
            <person name="Sommer R.J."/>
        </authorList>
    </citation>
    <scope>NUCLEOTIDE SEQUENCE [LARGE SCALE GENOMIC DNA]</scope>
    <source>
        <strain evidence="3">RS5460</strain>
    </source>
</reference>
<name>A0AAN4ZU36_9BILA</name>
<evidence type="ECO:0000313" key="3">
    <source>
        <dbReference type="Proteomes" id="UP001328107"/>
    </source>
</evidence>
<gene>
    <name evidence="1" type="ORF">PMAYCL1PPCAC_14110</name>
    <name evidence="2" type="ORF">PMAYCL1PPCAC_14117</name>
</gene>
<organism evidence="1 3">
    <name type="scientific">Pristionchus mayeri</name>
    <dbReference type="NCBI Taxonomy" id="1317129"/>
    <lineage>
        <taxon>Eukaryota</taxon>
        <taxon>Metazoa</taxon>
        <taxon>Ecdysozoa</taxon>
        <taxon>Nematoda</taxon>
        <taxon>Chromadorea</taxon>
        <taxon>Rhabditida</taxon>
        <taxon>Rhabditina</taxon>
        <taxon>Diplogasteromorpha</taxon>
        <taxon>Diplogasteroidea</taxon>
        <taxon>Neodiplogasteridae</taxon>
        <taxon>Pristionchus</taxon>
    </lineage>
</organism>
<dbReference type="EMBL" id="BTRK01000003">
    <property type="protein sequence ID" value="GMR43915.1"/>
    <property type="molecule type" value="Genomic_DNA"/>
</dbReference>
<keyword evidence="3" id="KW-1185">Reference proteome</keyword>
<evidence type="ECO:0000313" key="2">
    <source>
        <dbReference type="EMBL" id="GMR43922.1"/>
    </source>
</evidence>
<reference evidence="1" key="2">
    <citation type="submission" date="2023-06" db="EMBL/GenBank/DDBJ databases">
        <title>Genome assembly of Pristionchus species.</title>
        <authorList>
            <person name="Yoshida K."/>
            <person name="Sommer R.J."/>
        </authorList>
    </citation>
    <scope>NUCLEOTIDE SEQUENCE</scope>
    <source>
        <strain evidence="1 3">RS5460</strain>
    </source>
</reference>
<sequence length="158" mass="17249">PTGRTIDEWTREALALSSTDPPMCTVLTKSLSLMDTVEKEGVSASGLGFTLAYINSERGLLMNLDQKKSDPLRYVIYGMTESLETMVNSLMTRSNGENSPQCQPTLSIDEWTQHALSLSRTDPPLGTLLIKSLRLMDAVEKEGAASSLQCAVSFMPSE</sequence>
<feature type="non-terminal residue" evidence="1">
    <location>
        <position position="158"/>
    </location>
</feature>
<comment type="caution">
    <text evidence="1">The sequence shown here is derived from an EMBL/GenBank/DDBJ whole genome shotgun (WGS) entry which is preliminary data.</text>
</comment>
<dbReference type="EMBL" id="BTRK01000003">
    <property type="protein sequence ID" value="GMR43922.1"/>
    <property type="molecule type" value="Genomic_DNA"/>
</dbReference>
<proteinExistence type="predicted"/>
<protein>
    <submittedName>
        <fullName evidence="1">Uncharacterized protein</fullName>
    </submittedName>
</protein>
<feature type="non-terminal residue" evidence="1">
    <location>
        <position position="1"/>
    </location>
</feature>
<dbReference type="Proteomes" id="UP001328107">
    <property type="component" value="Unassembled WGS sequence"/>
</dbReference>
<dbReference type="AlphaFoldDB" id="A0AAN4ZU36"/>
<accession>A0AAN4ZU36</accession>
<evidence type="ECO:0000313" key="1">
    <source>
        <dbReference type="EMBL" id="GMR43915.1"/>
    </source>
</evidence>